<dbReference type="SUPFAM" id="SSF48013">
    <property type="entry name" value="NusB-like"/>
    <property type="match status" value="1"/>
</dbReference>
<evidence type="ECO:0000256" key="13">
    <source>
        <dbReference type="PROSITE-ProRule" id="PRU01023"/>
    </source>
</evidence>
<dbReference type="PROSITE" id="PS51686">
    <property type="entry name" value="SAM_MT_RSMB_NOP"/>
    <property type="match status" value="1"/>
</dbReference>
<evidence type="ECO:0000256" key="7">
    <source>
        <dbReference type="ARBA" id="ARBA00022679"/>
    </source>
</evidence>
<dbReference type="EMBL" id="BTHG01000004">
    <property type="protein sequence ID" value="GMN89614.1"/>
    <property type="molecule type" value="Genomic_DNA"/>
</dbReference>
<dbReference type="Pfam" id="PF01029">
    <property type="entry name" value="NusB"/>
    <property type="match status" value="1"/>
</dbReference>
<comment type="catalytic activity">
    <reaction evidence="12">
        <text>cytidine(967) in 16S rRNA + S-adenosyl-L-methionine = 5-methylcytidine(967) in 16S rRNA + S-adenosyl-L-homocysteine + H(+)</text>
        <dbReference type="Rhea" id="RHEA:42748"/>
        <dbReference type="Rhea" id="RHEA-COMP:10219"/>
        <dbReference type="Rhea" id="RHEA-COMP:10220"/>
        <dbReference type="ChEBI" id="CHEBI:15378"/>
        <dbReference type="ChEBI" id="CHEBI:57856"/>
        <dbReference type="ChEBI" id="CHEBI:59789"/>
        <dbReference type="ChEBI" id="CHEBI:74483"/>
        <dbReference type="ChEBI" id="CHEBI:82748"/>
        <dbReference type="EC" id="2.1.1.176"/>
    </reaction>
</comment>
<keyword evidence="5" id="KW-0698">rRNA processing</keyword>
<dbReference type="InterPro" id="IPR049560">
    <property type="entry name" value="MeTrfase_RsmB-F_NOP2_cat"/>
</dbReference>
<organism evidence="15 16">
    <name type="scientific">Francisella sciaenopsi</name>
    <dbReference type="NCBI Taxonomy" id="3055034"/>
    <lineage>
        <taxon>Bacteria</taxon>
        <taxon>Pseudomonadati</taxon>
        <taxon>Pseudomonadota</taxon>
        <taxon>Gammaproteobacteria</taxon>
        <taxon>Thiotrichales</taxon>
        <taxon>Francisellaceae</taxon>
        <taxon>Francisella</taxon>
    </lineage>
</organism>
<evidence type="ECO:0000259" key="14">
    <source>
        <dbReference type="PROSITE" id="PS51686"/>
    </source>
</evidence>
<comment type="subcellular location">
    <subcellularLocation>
        <location evidence="2">Cytoplasm</location>
    </subcellularLocation>
</comment>
<comment type="caution">
    <text evidence="13">Lacks conserved residue(s) required for the propagation of feature annotation.</text>
</comment>
<keyword evidence="9 13" id="KW-0694">RNA-binding</keyword>
<dbReference type="NCBIfam" id="TIGR00563">
    <property type="entry name" value="rsmB"/>
    <property type="match status" value="1"/>
</dbReference>
<keyword evidence="6 13" id="KW-0489">Methyltransferase</keyword>
<evidence type="ECO:0000256" key="12">
    <source>
        <dbReference type="ARBA" id="ARBA00047283"/>
    </source>
</evidence>
<sequence>MNTRAVAAKSILDIIDNRYSLLTIEHKLIEHKLIEHNLSDKDKSFVKLLCYEFFRNYYSLENVASLYLAEKTKLKAKILIMLGILQIFEINQPHYASINETVAACKNLKILWAKKLVNGVLRQIVRDLEDIRPNYTEHKNHDLAPWLSNMLKEQYPIDYQKIAKAVNSKAHMFIRLNEAKDPQYVIDYFDKNNISYSKTELKNCIKLDKAIDVKNNTLFQQGYFSVQDISAQYMGHIINVQNNDIVLDACAAPGGKTTHILELAPQAKITAIDIIDKRLELLKENIARVAKNNHVNVIKHDLTQPLAGQYNKIILDAPCSALGTLKRNPDIKVLRKPQDIKSIQTLQAQILDNLWCNNLLTNGYLLYITCSILQQENQLQIKNFLSRHKDAEIIEIKILENYKTNYGYQILPTEDKGDGFYYCLIKKISS</sequence>
<keyword evidence="7 13" id="KW-0808">Transferase</keyword>
<dbReference type="SUPFAM" id="SSF53335">
    <property type="entry name" value="S-adenosyl-L-methionine-dependent methyltransferases"/>
    <property type="match status" value="1"/>
</dbReference>
<reference evidence="15 16" key="1">
    <citation type="journal article" date="2024" name="Dis. Aquat. Organ.">
        <title>Francisella sciaenopsi sp. nov. isolated from diseased red drum Sciaenops ocellatus in Florida, USA.</title>
        <authorList>
            <person name="Kawahara M."/>
            <person name="Cody T.T."/>
            <person name="Yanong R.P.E."/>
            <person name="Henderson E."/>
            <person name="Yazdi Z."/>
            <person name="Soto E."/>
        </authorList>
    </citation>
    <scope>NUCLEOTIDE SEQUENCE [LARGE SCALE GENOMIC DNA]</scope>
    <source>
        <strain evidence="15 16">R22-20-7</strain>
    </source>
</reference>
<feature type="binding site" evidence="13">
    <location>
        <position position="316"/>
    </location>
    <ligand>
        <name>S-adenosyl-L-methionine</name>
        <dbReference type="ChEBI" id="CHEBI:59789"/>
    </ligand>
</feature>
<dbReference type="PANTHER" id="PTHR22807">
    <property type="entry name" value="NOP2 YEAST -RELATED NOL1/NOP2/FMU SUN DOMAIN-CONTAINING"/>
    <property type="match status" value="1"/>
</dbReference>
<proteinExistence type="inferred from homology"/>
<dbReference type="InterPro" id="IPR035926">
    <property type="entry name" value="NusB-like_sf"/>
</dbReference>
<evidence type="ECO:0000313" key="15">
    <source>
        <dbReference type="EMBL" id="GMN89614.1"/>
    </source>
</evidence>
<evidence type="ECO:0000256" key="10">
    <source>
        <dbReference type="ARBA" id="ARBA00030399"/>
    </source>
</evidence>
<evidence type="ECO:0000313" key="16">
    <source>
        <dbReference type="Proteomes" id="UP001628164"/>
    </source>
</evidence>
<keyword evidence="4" id="KW-0963">Cytoplasm</keyword>
<dbReference type="InterPro" id="IPR023267">
    <property type="entry name" value="RCMT"/>
</dbReference>
<dbReference type="RefSeq" id="WP_407877390.1">
    <property type="nucleotide sequence ID" value="NZ_BTHG01000004.1"/>
</dbReference>
<evidence type="ECO:0000256" key="9">
    <source>
        <dbReference type="ARBA" id="ARBA00022884"/>
    </source>
</evidence>
<comment type="caution">
    <text evidence="15">The sequence shown here is derived from an EMBL/GenBank/DDBJ whole genome shotgun (WGS) entry which is preliminary data.</text>
</comment>
<evidence type="ECO:0000256" key="2">
    <source>
        <dbReference type="ARBA" id="ARBA00004496"/>
    </source>
</evidence>
<dbReference type="Gene3D" id="3.40.50.150">
    <property type="entry name" value="Vaccinia Virus protein VP39"/>
    <property type="match status" value="1"/>
</dbReference>
<evidence type="ECO:0000256" key="11">
    <source>
        <dbReference type="ARBA" id="ARBA00031088"/>
    </source>
</evidence>
<dbReference type="InterPro" id="IPR006027">
    <property type="entry name" value="NusB_RsmB_TIM44"/>
</dbReference>
<dbReference type="InterPro" id="IPR001678">
    <property type="entry name" value="MeTrfase_RsmB-F_NOP2_dom"/>
</dbReference>
<dbReference type="InterPro" id="IPR004573">
    <property type="entry name" value="rRNA_ssu_MeTfrase_B"/>
</dbReference>
<feature type="active site" description="Nucleophile" evidence="13">
    <location>
        <position position="370"/>
    </location>
</feature>
<dbReference type="PANTHER" id="PTHR22807:SF61">
    <property type="entry name" value="NOL1_NOP2_SUN FAMILY PROTEIN _ ANTITERMINATION NUSB DOMAIN-CONTAINING PROTEIN"/>
    <property type="match status" value="1"/>
</dbReference>
<dbReference type="Gene3D" id="3.30.70.1170">
    <property type="entry name" value="Sun protein, domain 3"/>
    <property type="match status" value="1"/>
</dbReference>
<accession>A0ABQ6PFS2</accession>
<evidence type="ECO:0000256" key="4">
    <source>
        <dbReference type="ARBA" id="ARBA00022490"/>
    </source>
</evidence>
<dbReference type="Pfam" id="PF22458">
    <property type="entry name" value="RsmF-B_ferredox"/>
    <property type="match status" value="1"/>
</dbReference>
<dbReference type="EC" id="2.1.1.176" evidence="3"/>
<evidence type="ECO:0000256" key="5">
    <source>
        <dbReference type="ARBA" id="ARBA00022552"/>
    </source>
</evidence>
<dbReference type="InterPro" id="IPR029063">
    <property type="entry name" value="SAM-dependent_MTases_sf"/>
</dbReference>
<comment type="similarity">
    <text evidence="13">Belongs to the class I-like SAM-binding methyltransferase superfamily. RsmB/NOP family.</text>
</comment>
<evidence type="ECO:0000256" key="6">
    <source>
        <dbReference type="ARBA" id="ARBA00022603"/>
    </source>
</evidence>
<keyword evidence="16" id="KW-1185">Reference proteome</keyword>
<comment type="function">
    <text evidence="1">Specifically methylates the cytosine at position 967 (m5C967) of 16S rRNA.</text>
</comment>
<feature type="binding site" evidence="13">
    <location>
        <position position="273"/>
    </location>
    <ligand>
        <name>S-adenosyl-L-methionine</name>
        <dbReference type="ChEBI" id="CHEBI:59789"/>
    </ligand>
</feature>
<keyword evidence="8 13" id="KW-0949">S-adenosyl-L-methionine</keyword>
<dbReference type="CDD" id="cd02440">
    <property type="entry name" value="AdoMet_MTases"/>
    <property type="match status" value="1"/>
</dbReference>
<feature type="binding site" evidence="13">
    <location>
        <begin position="250"/>
        <end position="256"/>
    </location>
    <ligand>
        <name>S-adenosyl-L-methionine</name>
        <dbReference type="ChEBI" id="CHEBI:59789"/>
    </ligand>
</feature>
<feature type="domain" description="SAM-dependent MTase RsmB/NOP-type" evidence="14">
    <location>
        <begin position="162"/>
        <end position="428"/>
    </location>
</feature>
<name>A0ABQ6PFS2_9GAMM</name>
<evidence type="ECO:0000256" key="3">
    <source>
        <dbReference type="ARBA" id="ARBA00012140"/>
    </source>
</evidence>
<dbReference type="Proteomes" id="UP001628164">
    <property type="component" value="Unassembled WGS sequence"/>
</dbReference>
<evidence type="ECO:0000256" key="8">
    <source>
        <dbReference type="ARBA" id="ARBA00022691"/>
    </source>
</evidence>
<gene>
    <name evidence="15" type="primary">rsmB</name>
    <name evidence="15" type="ORF">fsci_11000</name>
</gene>
<protein>
    <recommendedName>
        <fullName evidence="3">16S rRNA (cytosine(967)-C(5))-methyltransferase</fullName>
        <ecNumber evidence="3">2.1.1.176</ecNumber>
    </recommendedName>
    <alternativeName>
        <fullName evidence="10">16S rRNA m5C967 methyltransferase</fullName>
    </alternativeName>
    <alternativeName>
        <fullName evidence="11">rRNA (cytosine-C(5)-)-methyltransferase RsmB</fullName>
    </alternativeName>
</protein>
<evidence type="ECO:0000256" key="1">
    <source>
        <dbReference type="ARBA" id="ARBA00002724"/>
    </source>
</evidence>
<dbReference type="Gene3D" id="1.10.940.10">
    <property type="entry name" value="NusB-like"/>
    <property type="match status" value="1"/>
</dbReference>
<dbReference type="PRINTS" id="PR02008">
    <property type="entry name" value="RCMTFAMILY"/>
</dbReference>
<dbReference type="InterPro" id="IPR054728">
    <property type="entry name" value="RsmB-like_ferredoxin"/>
</dbReference>
<dbReference type="Pfam" id="PF01189">
    <property type="entry name" value="Methyltr_RsmB-F"/>
    <property type="match status" value="1"/>
</dbReference>
<dbReference type="NCBIfam" id="NF008149">
    <property type="entry name" value="PRK10901.1"/>
    <property type="match status" value="1"/>
</dbReference>